<evidence type="ECO:0000256" key="3">
    <source>
        <dbReference type="ARBA" id="ARBA00022989"/>
    </source>
</evidence>
<name>A0AAD5PB92_9FUNG</name>
<dbReference type="EMBL" id="JAIXMP010000024">
    <property type="protein sequence ID" value="KAI9254471.1"/>
    <property type="molecule type" value="Genomic_DNA"/>
</dbReference>
<reference evidence="8" key="2">
    <citation type="submission" date="2023-02" db="EMBL/GenBank/DDBJ databases">
        <authorList>
            <consortium name="DOE Joint Genome Institute"/>
            <person name="Mondo S.J."/>
            <person name="Chang Y."/>
            <person name="Wang Y."/>
            <person name="Ahrendt S."/>
            <person name="Andreopoulos W."/>
            <person name="Barry K."/>
            <person name="Beard J."/>
            <person name="Benny G.L."/>
            <person name="Blankenship S."/>
            <person name="Bonito G."/>
            <person name="Cuomo C."/>
            <person name="Desiro A."/>
            <person name="Gervers K.A."/>
            <person name="Hundley H."/>
            <person name="Kuo A."/>
            <person name="LaButti K."/>
            <person name="Lang B.F."/>
            <person name="Lipzen A."/>
            <person name="O'Donnell K."/>
            <person name="Pangilinan J."/>
            <person name="Reynolds N."/>
            <person name="Sandor L."/>
            <person name="Smith M.W."/>
            <person name="Tsang A."/>
            <person name="Grigoriev I.V."/>
            <person name="Stajich J.E."/>
            <person name="Spatafora J.W."/>
        </authorList>
    </citation>
    <scope>NUCLEOTIDE SEQUENCE</scope>
    <source>
        <strain evidence="8">RSA 2281</strain>
    </source>
</reference>
<keyword evidence="4 6" id="KW-0472">Membrane</keyword>
<accession>A0AAD5PB92</accession>
<evidence type="ECO:0000256" key="6">
    <source>
        <dbReference type="SAM" id="Phobius"/>
    </source>
</evidence>
<keyword evidence="9" id="KW-1185">Reference proteome</keyword>
<dbReference type="AlphaFoldDB" id="A0AAD5PB92"/>
<evidence type="ECO:0000313" key="9">
    <source>
        <dbReference type="Proteomes" id="UP001209540"/>
    </source>
</evidence>
<protein>
    <recommendedName>
        <fullName evidence="7">MARVEL domain-containing protein</fullName>
    </recommendedName>
</protein>
<keyword evidence="3 6" id="KW-1133">Transmembrane helix</keyword>
<evidence type="ECO:0000256" key="5">
    <source>
        <dbReference type="SAM" id="MobiDB-lite"/>
    </source>
</evidence>
<feature type="domain" description="MARVEL" evidence="7">
    <location>
        <begin position="24"/>
        <end position="174"/>
    </location>
</feature>
<organism evidence="8 9">
    <name type="scientific">Phascolomyces articulosus</name>
    <dbReference type="NCBI Taxonomy" id="60185"/>
    <lineage>
        <taxon>Eukaryota</taxon>
        <taxon>Fungi</taxon>
        <taxon>Fungi incertae sedis</taxon>
        <taxon>Mucoromycota</taxon>
        <taxon>Mucoromycotina</taxon>
        <taxon>Mucoromycetes</taxon>
        <taxon>Mucorales</taxon>
        <taxon>Lichtheimiaceae</taxon>
        <taxon>Phascolomyces</taxon>
    </lineage>
</organism>
<proteinExistence type="predicted"/>
<feature type="transmembrane region" description="Helical" evidence="6">
    <location>
        <begin position="161"/>
        <end position="182"/>
    </location>
</feature>
<evidence type="ECO:0000259" key="7">
    <source>
        <dbReference type="Pfam" id="PF01284"/>
    </source>
</evidence>
<feature type="region of interest" description="Disordered" evidence="5">
    <location>
        <begin position="197"/>
        <end position="225"/>
    </location>
</feature>
<feature type="transmembrane region" description="Helical" evidence="6">
    <location>
        <begin position="25"/>
        <end position="43"/>
    </location>
</feature>
<evidence type="ECO:0000256" key="4">
    <source>
        <dbReference type="ARBA" id="ARBA00023136"/>
    </source>
</evidence>
<feature type="region of interest" description="Disordered" evidence="5">
    <location>
        <begin position="242"/>
        <end position="291"/>
    </location>
</feature>
<sequence>MVKVPEIDLPVTVPDNMPNLNSIKVWLHIFQFFCGFIALWTVVPVISAENRFYGGSQAGPNWTLVVSLLTIWIPPLLIYFPWMYHRKNKFRRVGKFALKPRTNMIFTAFCSMMWGSAAIAMTVHANNPDNCNIDTERAADDGEYESAWSIQCNAAKAAAGFSWITCILCLGTLFCSGIILWNEKQLIQRNLREHERSKQEASSLAQQEEGVMDPEEHEQHEEEHAKYQVATAVTTDVPQHTNYYHHHQTPTPTPPPHYPPQGVGPTPPMEYSQYPNETATPGMPMLSTHHY</sequence>
<dbReference type="InterPro" id="IPR008253">
    <property type="entry name" value="Marvel"/>
</dbReference>
<comment type="subcellular location">
    <subcellularLocation>
        <location evidence="1">Membrane</location>
        <topology evidence="1">Multi-pass membrane protein</topology>
    </subcellularLocation>
</comment>
<feature type="transmembrane region" description="Helical" evidence="6">
    <location>
        <begin position="63"/>
        <end position="84"/>
    </location>
</feature>
<gene>
    <name evidence="8" type="ORF">BDA99DRAFT_518497</name>
</gene>
<feature type="transmembrane region" description="Helical" evidence="6">
    <location>
        <begin position="105"/>
        <end position="125"/>
    </location>
</feature>
<evidence type="ECO:0000313" key="8">
    <source>
        <dbReference type="EMBL" id="KAI9254471.1"/>
    </source>
</evidence>
<dbReference type="Proteomes" id="UP001209540">
    <property type="component" value="Unassembled WGS sequence"/>
</dbReference>
<comment type="caution">
    <text evidence="8">The sequence shown here is derived from an EMBL/GenBank/DDBJ whole genome shotgun (WGS) entry which is preliminary data.</text>
</comment>
<dbReference type="GO" id="GO:0016020">
    <property type="term" value="C:membrane"/>
    <property type="evidence" value="ECO:0007669"/>
    <property type="project" value="UniProtKB-SubCell"/>
</dbReference>
<dbReference type="Pfam" id="PF01284">
    <property type="entry name" value="MARVEL"/>
    <property type="match status" value="1"/>
</dbReference>
<evidence type="ECO:0000256" key="2">
    <source>
        <dbReference type="ARBA" id="ARBA00022692"/>
    </source>
</evidence>
<reference evidence="8" key="1">
    <citation type="journal article" date="2022" name="IScience">
        <title>Evolution of zygomycete secretomes and the origins of terrestrial fungal ecologies.</title>
        <authorList>
            <person name="Chang Y."/>
            <person name="Wang Y."/>
            <person name="Mondo S."/>
            <person name="Ahrendt S."/>
            <person name="Andreopoulos W."/>
            <person name="Barry K."/>
            <person name="Beard J."/>
            <person name="Benny G.L."/>
            <person name="Blankenship S."/>
            <person name="Bonito G."/>
            <person name="Cuomo C."/>
            <person name="Desiro A."/>
            <person name="Gervers K.A."/>
            <person name="Hundley H."/>
            <person name="Kuo A."/>
            <person name="LaButti K."/>
            <person name="Lang B.F."/>
            <person name="Lipzen A."/>
            <person name="O'Donnell K."/>
            <person name="Pangilinan J."/>
            <person name="Reynolds N."/>
            <person name="Sandor L."/>
            <person name="Smith M.E."/>
            <person name="Tsang A."/>
            <person name="Grigoriev I.V."/>
            <person name="Stajich J.E."/>
            <person name="Spatafora J.W."/>
        </authorList>
    </citation>
    <scope>NUCLEOTIDE SEQUENCE</scope>
    <source>
        <strain evidence="8">RSA 2281</strain>
    </source>
</reference>
<evidence type="ECO:0000256" key="1">
    <source>
        <dbReference type="ARBA" id="ARBA00004141"/>
    </source>
</evidence>
<keyword evidence="2 6" id="KW-0812">Transmembrane</keyword>